<dbReference type="InterPro" id="IPR000847">
    <property type="entry name" value="LysR_HTH_N"/>
</dbReference>
<keyword evidence="7" id="KW-1185">Reference proteome</keyword>
<dbReference type="Proteomes" id="UP000316416">
    <property type="component" value="Chromosome"/>
</dbReference>
<keyword evidence="3" id="KW-0238">DNA-binding</keyword>
<dbReference type="PANTHER" id="PTHR30126:SF99">
    <property type="entry name" value="TRANSCRIPTIONAL REGULATOR LYSR FAMILY"/>
    <property type="match status" value="1"/>
</dbReference>
<dbReference type="InterPro" id="IPR005119">
    <property type="entry name" value="LysR_subst-bd"/>
</dbReference>
<dbReference type="PROSITE" id="PS50931">
    <property type="entry name" value="HTH_LYSR"/>
    <property type="match status" value="1"/>
</dbReference>
<name>A0ABX6V496_9GAMM</name>
<accession>A0ABX6V496</accession>
<evidence type="ECO:0000256" key="2">
    <source>
        <dbReference type="ARBA" id="ARBA00023015"/>
    </source>
</evidence>
<dbReference type="InterPro" id="IPR036388">
    <property type="entry name" value="WH-like_DNA-bd_sf"/>
</dbReference>
<dbReference type="RefSeq" id="WP_142872823.1">
    <property type="nucleotide sequence ID" value="NZ_CP045503.2"/>
</dbReference>
<dbReference type="SUPFAM" id="SSF53850">
    <property type="entry name" value="Periplasmic binding protein-like II"/>
    <property type="match status" value="1"/>
</dbReference>
<evidence type="ECO:0000256" key="4">
    <source>
        <dbReference type="ARBA" id="ARBA00023163"/>
    </source>
</evidence>
<protein>
    <submittedName>
        <fullName evidence="6">LysR family transcriptional regulator</fullName>
    </submittedName>
</protein>
<proteinExistence type="inferred from homology"/>
<gene>
    <name evidence="6" type="ORF">FM038_008415</name>
</gene>
<organism evidence="6 7">
    <name type="scientific">Shewanella eurypsychrophilus</name>
    <dbReference type="NCBI Taxonomy" id="2593656"/>
    <lineage>
        <taxon>Bacteria</taxon>
        <taxon>Pseudomonadati</taxon>
        <taxon>Pseudomonadota</taxon>
        <taxon>Gammaproteobacteria</taxon>
        <taxon>Alteromonadales</taxon>
        <taxon>Shewanellaceae</taxon>
        <taxon>Shewanella</taxon>
    </lineage>
</organism>
<keyword evidence="4" id="KW-0804">Transcription</keyword>
<dbReference type="PRINTS" id="PR00039">
    <property type="entry name" value="HTHLYSR"/>
</dbReference>
<evidence type="ECO:0000313" key="7">
    <source>
        <dbReference type="Proteomes" id="UP000316416"/>
    </source>
</evidence>
<keyword evidence="2" id="KW-0805">Transcription regulation</keyword>
<dbReference type="CDD" id="cd05466">
    <property type="entry name" value="PBP2_LTTR_substrate"/>
    <property type="match status" value="1"/>
</dbReference>
<dbReference type="Gene3D" id="3.40.190.10">
    <property type="entry name" value="Periplasmic binding protein-like II"/>
    <property type="match status" value="2"/>
</dbReference>
<dbReference type="SUPFAM" id="SSF46785">
    <property type="entry name" value="Winged helix' DNA-binding domain"/>
    <property type="match status" value="1"/>
</dbReference>
<sequence length="302" mass="34210">MLNPSWLHTFKTLIDTGHFTQTADRLYMTQPGVSQHIKKLEQACGHSLINRDKKSFELTEQGRQVYDFALRLASNEAELFERLRFDDPYSGLCKMSCSGALALQIYPKLLKLQAQHKALITHLEAAPNGKILNDIQNGITDLGIVTQAPKSSQFHSVNIGNEPLCLILPREYQDKQVTAESLKACGVVKHPDAKHYLSLYFDLCGDSELSKLNIDELPTATYVNQLSQILLPISVGIGFTVLPKSALDNFAHKEQLFIHRPCKIVNEPLFLVYKRNRQLAARYKTIREALFDDLNSKNQNRF</sequence>
<dbReference type="InterPro" id="IPR036390">
    <property type="entry name" value="WH_DNA-bd_sf"/>
</dbReference>
<evidence type="ECO:0000313" key="6">
    <source>
        <dbReference type="EMBL" id="QPG57461.1"/>
    </source>
</evidence>
<evidence type="ECO:0000256" key="1">
    <source>
        <dbReference type="ARBA" id="ARBA00009437"/>
    </source>
</evidence>
<dbReference type="PANTHER" id="PTHR30126">
    <property type="entry name" value="HTH-TYPE TRANSCRIPTIONAL REGULATOR"/>
    <property type="match status" value="1"/>
</dbReference>
<dbReference type="Pfam" id="PF00126">
    <property type="entry name" value="HTH_1"/>
    <property type="match status" value="1"/>
</dbReference>
<reference evidence="6" key="1">
    <citation type="submission" date="2021-07" db="EMBL/GenBank/DDBJ databases">
        <title>Shewanella sp. YLB-07 whole genome sequence.</title>
        <authorList>
            <person name="Yu L."/>
        </authorList>
    </citation>
    <scope>NUCLEOTIDE SEQUENCE</scope>
    <source>
        <strain evidence="6">YLB-08</strain>
    </source>
</reference>
<evidence type="ECO:0000256" key="3">
    <source>
        <dbReference type="ARBA" id="ARBA00023125"/>
    </source>
</evidence>
<dbReference type="Gene3D" id="1.10.10.10">
    <property type="entry name" value="Winged helix-like DNA-binding domain superfamily/Winged helix DNA-binding domain"/>
    <property type="match status" value="1"/>
</dbReference>
<dbReference type="EMBL" id="CP045503">
    <property type="protein sequence ID" value="QPG57461.1"/>
    <property type="molecule type" value="Genomic_DNA"/>
</dbReference>
<comment type="similarity">
    <text evidence="1">Belongs to the LysR transcriptional regulatory family.</text>
</comment>
<evidence type="ECO:0000259" key="5">
    <source>
        <dbReference type="PROSITE" id="PS50931"/>
    </source>
</evidence>
<feature type="domain" description="HTH lysR-type" evidence="5">
    <location>
        <begin position="2"/>
        <end position="59"/>
    </location>
</feature>
<dbReference type="Pfam" id="PF03466">
    <property type="entry name" value="LysR_substrate"/>
    <property type="match status" value="1"/>
</dbReference>